<dbReference type="Gene3D" id="1.20.272.10">
    <property type="match status" value="1"/>
</dbReference>
<evidence type="ECO:0000256" key="4">
    <source>
        <dbReference type="ARBA" id="ARBA00022705"/>
    </source>
</evidence>
<reference evidence="8 9" key="1">
    <citation type="submission" date="2017-02" db="EMBL/GenBank/DDBJ databases">
        <title>Draft genome sequence of Haemophilus paracuniculus CCUG 43573 type strain.</title>
        <authorList>
            <person name="Engstrom-Jakobsson H."/>
            <person name="Salva-Serra F."/>
            <person name="Thorell K."/>
            <person name="Gonzales-Siles L."/>
            <person name="Karlsson R."/>
            <person name="Boulund F."/>
            <person name="Engstrand L."/>
            <person name="Kristiansson E."/>
            <person name="Moore E."/>
        </authorList>
    </citation>
    <scope>NUCLEOTIDE SEQUENCE [LARGE SCALE GENOMIC DNA]</scope>
    <source>
        <strain evidence="8 9">CCUG 43573</strain>
    </source>
</reference>
<dbReference type="GO" id="GO:0003677">
    <property type="term" value="F:DNA binding"/>
    <property type="evidence" value="ECO:0007669"/>
    <property type="project" value="InterPro"/>
</dbReference>
<comment type="similarity">
    <text evidence="2">Belongs to the AAA ATPase family. RarA/MGS1/WRNIP1 subfamily.</text>
</comment>
<dbReference type="InterPro" id="IPR008921">
    <property type="entry name" value="DNA_pol3_clamp-load_cplx_C"/>
</dbReference>
<dbReference type="InterPro" id="IPR051314">
    <property type="entry name" value="AAA_ATPase_RarA/MGS1/WRNIP1"/>
</dbReference>
<dbReference type="FunFam" id="1.10.3710.10:FF:000001">
    <property type="entry name" value="Replication-associated recombination protein A"/>
    <property type="match status" value="1"/>
</dbReference>
<dbReference type="GO" id="GO:0016887">
    <property type="term" value="F:ATP hydrolysis activity"/>
    <property type="evidence" value="ECO:0007669"/>
    <property type="project" value="InterPro"/>
</dbReference>
<accession>A0A1T0ASA9</accession>
<keyword evidence="6" id="KW-0067">ATP-binding</keyword>
<evidence type="ECO:0000256" key="6">
    <source>
        <dbReference type="ARBA" id="ARBA00022840"/>
    </source>
</evidence>
<dbReference type="SMART" id="SM00382">
    <property type="entry name" value="AAA"/>
    <property type="match status" value="1"/>
</dbReference>
<dbReference type="SUPFAM" id="SSF52540">
    <property type="entry name" value="P-loop containing nucleoside triphosphate hydrolases"/>
    <property type="match status" value="1"/>
</dbReference>
<name>A0A1T0ASA9_9PAST</name>
<dbReference type="SUPFAM" id="SSF48019">
    <property type="entry name" value="post-AAA+ oligomerization domain-like"/>
    <property type="match status" value="1"/>
</dbReference>
<dbReference type="InterPro" id="IPR003959">
    <property type="entry name" value="ATPase_AAA_core"/>
</dbReference>
<gene>
    <name evidence="8" type="ORF">B0187_04850</name>
</gene>
<dbReference type="PANTHER" id="PTHR13779:SF7">
    <property type="entry name" value="ATPASE WRNIP1"/>
    <property type="match status" value="1"/>
</dbReference>
<dbReference type="InterPro" id="IPR027417">
    <property type="entry name" value="P-loop_NTPase"/>
</dbReference>
<dbReference type="Pfam" id="PF16193">
    <property type="entry name" value="AAA_assoc_2"/>
    <property type="match status" value="1"/>
</dbReference>
<dbReference type="EMBL" id="MUYA01000006">
    <property type="protein sequence ID" value="OOR99424.1"/>
    <property type="molecule type" value="Genomic_DNA"/>
</dbReference>
<dbReference type="Pfam" id="PF12002">
    <property type="entry name" value="MgsA_C"/>
    <property type="match status" value="1"/>
</dbReference>
<evidence type="ECO:0000259" key="7">
    <source>
        <dbReference type="SMART" id="SM00382"/>
    </source>
</evidence>
<dbReference type="Gene3D" id="1.10.8.60">
    <property type="match status" value="1"/>
</dbReference>
<dbReference type="GO" id="GO:0017116">
    <property type="term" value="F:single-stranded DNA helicase activity"/>
    <property type="evidence" value="ECO:0007669"/>
    <property type="project" value="TreeGrafter"/>
</dbReference>
<dbReference type="GO" id="GO:0008047">
    <property type="term" value="F:enzyme activator activity"/>
    <property type="evidence" value="ECO:0007669"/>
    <property type="project" value="TreeGrafter"/>
</dbReference>
<dbReference type="Pfam" id="PF00004">
    <property type="entry name" value="AAA"/>
    <property type="match status" value="1"/>
</dbReference>
<evidence type="ECO:0000313" key="8">
    <source>
        <dbReference type="EMBL" id="OOR99424.1"/>
    </source>
</evidence>
<dbReference type="Gene3D" id="3.40.50.300">
    <property type="entry name" value="P-loop containing nucleotide triphosphate hydrolases"/>
    <property type="match status" value="1"/>
</dbReference>
<dbReference type="GO" id="GO:0006261">
    <property type="term" value="P:DNA-templated DNA replication"/>
    <property type="evidence" value="ECO:0007669"/>
    <property type="project" value="TreeGrafter"/>
</dbReference>
<evidence type="ECO:0000256" key="2">
    <source>
        <dbReference type="ARBA" id="ARBA00008959"/>
    </source>
</evidence>
<keyword evidence="9" id="KW-1185">Reference proteome</keyword>
<evidence type="ECO:0000256" key="1">
    <source>
        <dbReference type="ARBA" id="ARBA00002393"/>
    </source>
</evidence>
<dbReference type="PANTHER" id="PTHR13779">
    <property type="entry name" value="WERNER HELICASE-INTERACTING PROTEIN 1 FAMILY MEMBER"/>
    <property type="match status" value="1"/>
</dbReference>
<dbReference type="Proteomes" id="UP000190867">
    <property type="component" value="Unassembled WGS sequence"/>
</dbReference>
<comment type="caution">
    <text evidence="8">The sequence shown here is derived from an EMBL/GenBank/DDBJ whole genome shotgun (WGS) entry which is preliminary data.</text>
</comment>
<dbReference type="GO" id="GO:0000731">
    <property type="term" value="P:DNA synthesis involved in DNA repair"/>
    <property type="evidence" value="ECO:0007669"/>
    <property type="project" value="TreeGrafter"/>
</dbReference>
<dbReference type="STRING" id="734.B0187_04850"/>
<dbReference type="FunFam" id="1.10.8.60:FF:000029">
    <property type="entry name" value="Replication-associated recombination protein A"/>
    <property type="match status" value="1"/>
</dbReference>
<sequence>MSSLTFDFGEDFRPLSARMRPRNLAEYVGQSHIIGEGKPLRRAIENGHRHSMIFWGPPGTGKTTLAEIIAHHFDAEVERLSAVISGVKEIREAIERAKLNRQTGRRTLLFVDEVHRFNKSQQDAFLPHIEDGTIIFIGATTENPSFELNNALLSRAKIYILKPLQAVEIQQILQNAVSDPERGLGNETLRIEPYLLALLADYVNGDARFALNCLELMSDMAETTSQGKILNKALLTEVLGERQARFDKGGDRYYDLISALHKSIRGSSPDGALYWYARILTAGGDPLYVARRLLAIASEDIGNADPRAMQIALAAWDCFTRVGAYEGERAIAQAVIYLAVAPKSNAVYTAFNEAKRLAKEGKDYDVPPHLRNAPTQLMQSLGYGEEYRYAHNEPNAYASGESYFPPELDGTQFYFPTDRGMEKQIKEKLAWLKSLDQASDQQRYK</sequence>
<evidence type="ECO:0000313" key="9">
    <source>
        <dbReference type="Proteomes" id="UP000190867"/>
    </source>
</evidence>
<evidence type="ECO:0000256" key="5">
    <source>
        <dbReference type="ARBA" id="ARBA00022741"/>
    </source>
</evidence>
<keyword evidence="4" id="KW-0235">DNA replication</keyword>
<dbReference type="RefSeq" id="WP_078236741.1">
    <property type="nucleotide sequence ID" value="NZ_MUYA01000006.1"/>
</dbReference>
<dbReference type="FunFam" id="3.40.50.300:FF:000137">
    <property type="entry name" value="Replication-associated recombination protein A"/>
    <property type="match status" value="1"/>
</dbReference>
<comment type="function">
    <text evidence="1">DNA-dependent ATPase that plays important roles in cellular responses to stalled DNA replication processes.</text>
</comment>
<proteinExistence type="inferred from homology"/>
<dbReference type="CDD" id="cd18139">
    <property type="entry name" value="HLD_clamp_RarA"/>
    <property type="match status" value="1"/>
</dbReference>
<feature type="domain" description="AAA+ ATPase" evidence="7">
    <location>
        <begin position="48"/>
        <end position="164"/>
    </location>
</feature>
<dbReference type="AlphaFoldDB" id="A0A1T0ASA9"/>
<evidence type="ECO:0000256" key="3">
    <source>
        <dbReference type="ARBA" id="ARBA00020776"/>
    </source>
</evidence>
<dbReference type="InterPro" id="IPR003593">
    <property type="entry name" value="AAA+_ATPase"/>
</dbReference>
<dbReference type="GO" id="GO:0005524">
    <property type="term" value="F:ATP binding"/>
    <property type="evidence" value="ECO:0007669"/>
    <property type="project" value="UniProtKB-KW"/>
</dbReference>
<dbReference type="InterPro" id="IPR021886">
    <property type="entry name" value="MgsA_C"/>
</dbReference>
<dbReference type="Gene3D" id="1.10.3710.10">
    <property type="entry name" value="DNA polymerase III clamp loader subunits, C-terminal domain"/>
    <property type="match status" value="1"/>
</dbReference>
<dbReference type="FunFam" id="1.20.272.10:FF:000001">
    <property type="entry name" value="Putative AAA family ATPase"/>
    <property type="match status" value="1"/>
</dbReference>
<dbReference type="CDD" id="cd00009">
    <property type="entry name" value="AAA"/>
    <property type="match status" value="1"/>
</dbReference>
<organism evidence="8 9">
    <name type="scientific">Haemophilus paracuniculus</name>
    <dbReference type="NCBI Taxonomy" id="734"/>
    <lineage>
        <taxon>Bacteria</taxon>
        <taxon>Pseudomonadati</taxon>
        <taxon>Pseudomonadota</taxon>
        <taxon>Gammaproteobacteria</taxon>
        <taxon>Pasteurellales</taxon>
        <taxon>Pasteurellaceae</taxon>
        <taxon>Haemophilus</taxon>
    </lineage>
</organism>
<keyword evidence="5" id="KW-0547">Nucleotide-binding</keyword>
<dbReference type="OrthoDB" id="9778364at2"/>
<dbReference type="InterPro" id="IPR032423">
    <property type="entry name" value="AAA_assoc_2"/>
</dbReference>
<protein>
    <recommendedName>
        <fullName evidence="3">Replication-associated recombination protein A</fullName>
    </recommendedName>
</protein>